<dbReference type="SUPFAM" id="SSF57903">
    <property type="entry name" value="FYVE/PHD zinc finger"/>
    <property type="match status" value="1"/>
</dbReference>
<keyword evidence="1" id="KW-0479">Metal-binding</keyword>
<evidence type="ECO:0000259" key="5">
    <source>
        <dbReference type="Pfam" id="PF25054"/>
    </source>
</evidence>
<feature type="compositionally biased region" description="Polar residues" evidence="4">
    <location>
        <begin position="119"/>
        <end position="129"/>
    </location>
</feature>
<keyword evidence="7" id="KW-1185">Reference proteome</keyword>
<dbReference type="Gene3D" id="3.30.40.10">
    <property type="entry name" value="Zinc/RING finger domain, C3HC4 (zinc finger)"/>
    <property type="match status" value="1"/>
</dbReference>
<comment type="caution">
    <text evidence="6">The sequence shown here is derived from an EMBL/GenBank/DDBJ whole genome shotgun (WGS) entry which is preliminary data.</text>
</comment>
<dbReference type="Proteomes" id="UP001180020">
    <property type="component" value="Unassembled WGS sequence"/>
</dbReference>
<dbReference type="InterPro" id="IPR019786">
    <property type="entry name" value="Zinc_finger_PHD-type_CS"/>
</dbReference>
<reference evidence="6" key="2">
    <citation type="submission" date="2023-06" db="EMBL/GenBank/DDBJ databases">
        <authorList>
            <person name="Ma L."/>
            <person name="Liu K.-W."/>
            <person name="Li Z."/>
            <person name="Hsiao Y.-Y."/>
            <person name="Qi Y."/>
            <person name="Fu T."/>
            <person name="Tang G."/>
            <person name="Zhang D."/>
            <person name="Sun W.-H."/>
            <person name="Liu D.-K."/>
            <person name="Li Y."/>
            <person name="Chen G.-Z."/>
            <person name="Liu X.-D."/>
            <person name="Liao X.-Y."/>
            <person name="Jiang Y.-T."/>
            <person name="Yu X."/>
            <person name="Hao Y."/>
            <person name="Huang J."/>
            <person name="Zhao X.-W."/>
            <person name="Ke S."/>
            <person name="Chen Y.-Y."/>
            <person name="Wu W.-L."/>
            <person name="Hsu J.-L."/>
            <person name="Lin Y.-F."/>
            <person name="Huang M.-D."/>
            <person name="Li C.-Y."/>
            <person name="Huang L."/>
            <person name="Wang Z.-W."/>
            <person name="Zhao X."/>
            <person name="Zhong W.-Y."/>
            <person name="Peng D.-H."/>
            <person name="Ahmad S."/>
            <person name="Lan S."/>
            <person name="Zhang J.-S."/>
            <person name="Tsai W.-C."/>
            <person name="Van De Peer Y."/>
            <person name="Liu Z.-J."/>
        </authorList>
    </citation>
    <scope>NUCLEOTIDE SEQUENCE</scope>
    <source>
        <strain evidence="6">CP</strain>
        <tissue evidence="6">Leaves</tissue>
    </source>
</reference>
<reference evidence="6" key="1">
    <citation type="journal article" date="2023" name="Nat. Commun.">
        <title>Diploid and tetraploid genomes of Acorus and the evolution of monocots.</title>
        <authorList>
            <person name="Ma L."/>
            <person name="Liu K.W."/>
            <person name="Li Z."/>
            <person name="Hsiao Y.Y."/>
            <person name="Qi Y."/>
            <person name="Fu T."/>
            <person name="Tang G.D."/>
            <person name="Zhang D."/>
            <person name="Sun W.H."/>
            <person name="Liu D.K."/>
            <person name="Li Y."/>
            <person name="Chen G.Z."/>
            <person name="Liu X.D."/>
            <person name="Liao X.Y."/>
            <person name="Jiang Y.T."/>
            <person name="Yu X."/>
            <person name="Hao Y."/>
            <person name="Huang J."/>
            <person name="Zhao X.W."/>
            <person name="Ke S."/>
            <person name="Chen Y.Y."/>
            <person name="Wu W.L."/>
            <person name="Hsu J.L."/>
            <person name="Lin Y.F."/>
            <person name="Huang M.D."/>
            <person name="Li C.Y."/>
            <person name="Huang L."/>
            <person name="Wang Z.W."/>
            <person name="Zhao X."/>
            <person name="Zhong W.Y."/>
            <person name="Peng D.H."/>
            <person name="Ahmad S."/>
            <person name="Lan S."/>
            <person name="Zhang J.S."/>
            <person name="Tsai W.C."/>
            <person name="Van de Peer Y."/>
            <person name="Liu Z.J."/>
        </authorList>
    </citation>
    <scope>NUCLEOTIDE SEQUENCE</scope>
    <source>
        <strain evidence="6">CP</strain>
    </source>
</reference>
<feature type="domain" description="PHD-type zinc finger plants" evidence="5">
    <location>
        <begin position="18"/>
        <end position="61"/>
    </location>
</feature>
<evidence type="ECO:0000313" key="7">
    <source>
        <dbReference type="Proteomes" id="UP001180020"/>
    </source>
</evidence>
<evidence type="ECO:0000313" key="6">
    <source>
        <dbReference type="EMBL" id="KAK1314431.1"/>
    </source>
</evidence>
<keyword evidence="2" id="KW-0863">Zinc-finger</keyword>
<dbReference type="PANTHER" id="PTHR33779:SF17">
    <property type="entry name" value="ZINC FINGER PHD-TYPE DOMAIN-CONTAINING PROTEIN"/>
    <property type="match status" value="1"/>
</dbReference>
<feature type="region of interest" description="Disordered" evidence="4">
    <location>
        <begin position="104"/>
        <end position="129"/>
    </location>
</feature>
<evidence type="ECO:0000256" key="3">
    <source>
        <dbReference type="ARBA" id="ARBA00022833"/>
    </source>
</evidence>
<dbReference type="InterPro" id="IPR013083">
    <property type="entry name" value="Znf_RING/FYVE/PHD"/>
</dbReference>
<evidence type="ECO:0000256" key="2">
    <source>
        <dbReference type="ARBA" id="ARBA00022771"/>
    </source>
</evidence>
<accession>A0AAV9EMX5</accession>
<dbReference type="GO" id="GO:0008270">
    <property type="term" value="F:zinc ion binding"/>
    <property type="evidence" value="ECO:0007669"/>
    <property type="project" value="UniProtKB-KW"/>
</dbReference>
<dbReference type="AlphaFoldDB" id="A0AAV9EMX5"/>
<proteinExistence type="predicted"/>
<keyword evidence="3" id="KW-0862">Zinc</keyword>
<dbReference type="EMBL" id="JAUJYO010000006">
    <property type="protein sequence ID" value="KAK1314431.1"/>
    <property type="molecule type" value="Genomic_DNA"/>
</dbReference>
<protein>
    <recommendedName>
        <fullName evidence="5">PHD-type zinc finger plants domain-containing protein</fullName>
    </recommendedName>
</protein>
<gene>
    <name evidence="6" type="ORF">QJS10_CPA06g02589</name>
</gene>
<evidence type="ECO:0000256" key="1">
    <source>
        <dbReference type="ARBA" id="ARBA00022723"/>
    </source>
</evidence>
<dbReference type="InterPro" id="IPR056874">
    <property type="entry name" value="PHD_dom_pln"/>
</dbReference>
<evidence type="ECO:0000256" key="4">
    <source>
        <dbReference type="SAM" id="MobiDB-lite"/>
    </source>
</evidence>
<dbReference type="Pfam" id="PF25054">
    <property type="entry name" value="PHD_pln"/>
    <property type="match status" value="1"/>
</dbReference>
<sequence length="167" mass="19598">MENDGNLAKYKEEELCCCICGDIGFPKHLLRCPSCVFRFQHSYCSRLYPKVEKESWMCEWCFYQDNRRSSFQFQFLLHDEQLINNPDDDDVAPIAGDHNMKKCLRRKRRRRSSDENKQPKSSSSTMKTTQVLKTIQSHAPNFGINASSSPRVISRRYKLLADLLCYK</sequence>
<dbReference type="InterPro" id="IPR011011">
    <property type="entry name" value="Znf_FYVE_PHD"/>
</dbReference>
<dbReference type="PROSITE" id="PS01359">
    <property type="entry name" value="ZF_PHD_1"/>
    <property type="match status" value="1"/>
</dbReference>
<organism evidence="6 7">
    <name type="scientific">Acorus calamus</name>
    <name type="common">Sweet flag</name>
    <dbReference type="NCBI Taxonomy" id="4465"/>
    <lineage>
        <taxon>Eukaryota</taxon>
        <taxon>Viridiplantae</taxon>
        <taxon>Streptophyta</taxon>
        <taxon>Embryophyta</taxon>
        <taxon>Tracheophyta</taxon>
        <taxon>Spermatophyta</taxon>
        <taxon>Magnoliopsida</taxon>
        <taxon>Liliopsida</taxon>
        <taxon>Acoraceae</taxon>
        <taxon>Acorus</taxon>
    </lineage>
</organism>
<name>A0AAV9EMX5_ACOCL</name>
<dbReference type="PANTHER" id="PTHR33779">
    <property type="entry name" value="EXPRESSED PROTEIN"/>
    <property type="match status" value="1"/>
</dbReference>